<keyword evidence="5" id="KW-1185">Reference proteome</keyword>
<keyword evidence="1" id="KW-0472">Membrane</keyword>
<organism evidence="4 5">
    <name type="scientific">Solihabitans fulvus</name>
    <dbReference type="NCBI Taxonomy" id="1892852"/>
    <lineage>
        <taxon>Bacteria</taxon>
        <taxon>Bacillati</taxon>
        <taxon>Actinomycetota</taxon>
        <taxon>Actinomycetes</taxon>
        <taxon>Pseudonocardiales</taxon>
        <taxon>Pseudonocardiaceae</taxon>
        <taxon>Solihabitans</taxon>
    </lineage>
</organism>
<evidence type="ECO:0000313" key="5">
    <source>
        <dbReference type="Proteomes" id="UP000323454"/>
    </source>
</evidence>
<sequence length="201" mass="20810">MLLGALLAAASVLLGWAVHATVPAPDAWALRAVGESRSGPLGTVARVVSTVLSPGLATGVLVLLGALAGVQCLRRRHEAAWLLLRCGLLLGVCWLTVLARYAYRRVRPIDYPQWSYPSGHVTAVGSVAVVAVVLCARLAARQLRTVALLALLAVLVTGVSRVVLRMHWPTDVLGAMLAVGGVGLVAAALLGLLPTRAAPSA</sequence>
<proteinExistence type="predicted"/>
<comment type="caution">
    <text evidence="4">The sequence shown here is derived from an EMBL/GenBank/DDBJ whole genome shotgun (WGS) entry which is preliminary data.</text>
</comment>
<reference evidence="4 5" key="1">
    <citation type="submission" date="2019-09" db="EMBL/GenBank/DDBJ databases">
        <title>Goodfellowia gen. nov., a new genus of the Pseudonocardineae related to Actinoalloteichus, containing Goodfellowia coeruleoviolacea gen. nov., comb. nov. gen. nov., comb. nov.</title>
        <authorList>
            <person name="Labeda D."/>
        </authorList>
    </citation>
    <scope>NUCLEOTIDE SEQUENCE [LARGE SCALE GENOMIC DNA]</scope>
    <source>
        <strain evidence="4 5">AN110305</strain>
    </source>
</reference>
<keyword evidence="1" id="KW-1133">Transmembrane helix</keyword>
<dbReference type="OrthoDB" id="3690019at2"/>
<feature type="transmembrane region" description="Helical" evidence="1">
    <location>
        <begin position="172"/>
        <end position="193"/>
    </location>
</feature>
<keyword evidence="2" id="KW-0732">Signal</keyword>
<protein>
    <submittedName>
        <fullName evidence="4">Phosphatase PAP2 family protein</fullName>
    </submittedName>
</protein>
<dbReference type="SMART" id="SM00014">
    <property type="entry name" value="acidPPc"/>
    <property type="match status" value="1"/>
</dbReference>
<feature type="signal peptide" evidence="2">
    <location>
        <begin position="1"/>
        <end position="20"/>
    </location>
</feature>
<dbReference type="Pfam" id="PF01569">
    <property type="entry name" value="PAP2"/>
    <property type="match status" value="1"/>
</dbReference>
<dbReference type="AlphaFoldDB" id="A0A5B2XN90"/>
<feature type="chain" id="PRO_5022816092" evidence="2">
    <location>
        <begin position="21"/>
        <end position="201"/>
    </location>
</feature>
<keyword evidence="1" id="KW-0812">Transmembrane</keyword>
<feature type="domain" description="Phosphatidic acid phosphatase type 2/haloperoxidase" evidence="3">
    <location>
        <begin position="83"/>
        <end position="187"/>
    </location>
</feature>
<feature type="transmembrane region" description="Helical" evidence="1">
    <location>
        <begin position="123"/>
        <end position="140"/>
    </location>
</feature>
<dbReference type="InterPro" id="IPR000326">
    <property type="entry name" value="PAP2/HPO"/>
</dbReference>
<evidence type="ECO:0000256" key="2">
    <source>
        <dbReference type="SAM" id="SignalP"/>
    </source>
</evidence>
<feature type="transmembrane region" description="Helical" evidence="1">
    <location>
        <begin position="44"/>
        <end position="70"/>
    </location>
</feature>
<dbReference type="Proteomes" id="UP000323454">
    <property type="component" value="Unassembled WGS sequence"/>
</dbReference>
<dbReference type="InterPro" id="IPR036938">
    <property type="entry name" value="PAP2/HPO_sf"/>
</dbReference>
<feature type="transmembrane region" description="Helical" evidence="1">
    <location>
        <begin position="82"/>
        <end position="103"/>
    </location>
</feature>
<evidence type="ECO:0000259" key="3">
    <source>
        <dbReference type="SMART" id="SM00014"/>
    </source>
</evidence>
<gene>
    <name evidence="4" type="ORF">F0L68_07975</name>
</gene>
<feature type="transmembrane region" description="Helical" evidence="1">
    <location>
        <begin position="147"/>
        <end position="166"/>
    </location>
</feature>
<evidence type="ECO:0000313" key="4">
    <source>
        <dbReference type="EMBL" id="KAA2264361.1"/>
    </source>
</evidence>
<accession>A0A5B2XN90</accession>
<dbReference type="EMBL" id="VUOB01000011">
    <property type="protein sequence ID" value="KAA2264361.1"/>
    <property type="molecule type" value="Genomic_DNA"/>
</dbReference>
<dbReference type="SUPFAM" id="SSF48317">
    <property type="entry name" value="Acid phosphatase/Vanadium-dependent haloperoxidase"/>
    <property type="match status" value="1"/>
</dbReference>
<reference evidence="4 5" key="2">
    <citation type="submission" date="2019-09" db="EMBL/GenBank/DDBJ databases">
        <authorList>
            <person name="Jin C."/>
        </authorList>
    </citation>
    <scope>NUCLEOTIDE SEQUENCE [LARGE SCALE GENOMIC DNA]</scope>
    <source>
        <strain evidence="4 5">AN110305</strain>
    </source>
</reference>
<dbReference type="Gene3D" id="1.20.144.10">
    <property type="entry name" value="Phosphatidic acid phosphatase type 2/haloperoxidase"/>
    <property type="match status" value="1"/>
</dbReference>
<evidence type="ECO:0000256" key="1">
    <source>
        <dbReference type="SAM" id="Phobius"/>
    </source>
</evidence>
<name>A0A5B2XN90_9PSEU</name>